<keyword evidence="1" id="KW-0378">Hydrolase</keyword>
<evidence type="ECO:0000313" key="2">
    <source>
        <dbReference type="Proteomes" id="UP000615580"/>
    </source>
</evidence>
<accession>A0ABS0LEL7</accession>
<dbReference type="EMBL" id="JADQUG010000033">
    <property type="protein sequence ID" value="MBG9354614.1"/>
    <property type="molecule type" value="Genomic_DNA"/>
</dbReference>
<keyword evidence="1" id="KW-0482">Metalloprotease</keyword>
<keyword evidence="1" id="KW-0645">Protease</keyword>
<gene>
    <name evidence="1" type="ORF">I4J41_08430</name>
</gene>
<dbReference type="Proteomes" id="UP000615580">
    <property type="component" value="Unassembled WGS sequence"/>
</dbReference>
<name>A0ABS0LEL7_9CORY</name>
<organism evidence="1 2">
    <name type="scientific">Corynebacterium belfantii</name>
    <dbReference type="NCBI Taxonomy" id="2014537"/>
    <lineage>
        <taxon>Bacteria</taxon>
        <taxon>Bacillati</taxon>
        <taxon>Actinomycetota</taxon>
        <taxon>Actinomycetes</taxon>
        <taxon>Mycobacteriales</taxon>
        <taxon>Corynebacteriaceae</taxon>
        <taxon>Corynebacterium</taxon>
    </lineage>
</organism>
<protein>
    <submittedName>
        <fullName evidence="1">PrsW family intramembrane metalloprotease</fullName>
    </submittedName>
</protein>
<proteinExistence type="predicted"/>
<comment type="caution">
    <text evidence="1">The sequence shown here is derived from an EMBL/GenBank/DDBJ whole genome shotgun (WGS) entry which is preliminary data.</text>
</comment>
<sequence length="177" mass="19322">MPPLILLIFSLLQRWSHDGVCERFCAGVGAGGVECGLVSRIAYAASSYSGGDPGGGGTVDRHFFRFWCAVSLRDCGVGSYEAAQVGGTKTMWASAFVVGGFIGSLVAIYSNDKFDFEVIRVSDPETYRAWGDAIYGPLVEEWVKDVLALAVILLFRQRITRPTQAFSLVRLPDWVSR</sequence>
<keyword evidence="2" id="KW-1185">Reference proteome</keyword>
<reference evidence="1 2" key="1">
    <citation type="journal article" date="2020" name="J. Clin. Microbiol.">
        <title>Assessing the Genetic Diversity of Austrian Corynebacterium diphtheriae Clinical Isolates, 2011-2019.</title>
        <authorList>
            <person name="Schaeffer J."/>
            <person name="Huhulescu S."/>
            <person name="Stoeger A."/>
            <person name="Allerberger F."/>
            <person name="Ruppitsch W."/>
        </authorList>
    </citation>
    <scope>NUCLEOTIDE SEQUENCE [LARGE SCALE GENOMIC DNA]</scope>
    <source>
        <strain evidence="1 2">04-17</strain>
    </source>
</reference>
<dbReference type="GO" id="GO:0008237">
    <property type="term" value="F:metallopeptidase activity"/>
    <property type="evidence" value="ECO:0007669"/>
    <property type="project" value="UniProtKB-KW"/>
</dbReference>
<dbReference type="RefSeq" id="WP_088267542.1">
    <property type="nucleotide sequence ID" value="NZ_CBCSFR010000030.1"/>
</dbReference>
<dbReference type="InterPro" id="IPR026898">
    <property type="entry name" value="PrsW"/>
</dbReference>
<evidence type="ECO:0000313" key="1">
    <source>
        <dbReference type="EMBL" id="MBG9354614.1"/>
    </source>
</evidence>
<dbReference type="Pfam" id="PF13367">
    <property type="entry name" value="PrsW-protease"/>
    <property type="match status" value="1"/>
</dbReference>